<accession>A0A9P5YSQ0</accession>
<dbReference type="Proteomes" id="UP000807469">
    <property type="component" value="Unassembled WGS sequence"/>
</dbReference>
<protein>
    <submittedName>
        <fullName evidence="1">Uncharacterized protein</fullName>
    </submittedName>
</protein>
<evidence type="ECO:0000313" key="2">
    <source>
        <dbReference type="Proteomes" id="UP000807469"/>
    </source>
</evidence>
<evidence type="ECO:0000313" key="1">
    <source>
        <dbReference type="EMBL" id="KAF9474403.1"/>
    </source>
</evidence>
<gene>
    <name evidence="1" type="ORF">BDN70DRAFT_842317</name>
</gene>
<feature type="non-terminal residue" evidence="1">
    <location>
        <position position="137"/>
    </location>
</feature>
<comment type="caution">
    <text evidence="1">The sequence shown here is derived from an EMBL/GenBank/DDBJ whole genome shotgun (WGS) entry which is preliminary data.</text>
</comment>
<sequence length="137" mass="16695">MFDQGETTSPDPSYTFCPAAHRKQLLQLFTKHFCQHPIFPERKLIRSNGVKEMYEFCYTRGLREVWAYMWACWYTPKMWRLWARSASSYLSRLRTTMGAENFWRQLQHNYLHNHPRPRLDHLDHILIYKVTSSYFAR</sequence>
<dbReference type="OrthoDB" id="3262412at2759"/>
<reference evidence="1" key="1">
    <citation type="submission" date="2020-11" db="EMBL/GenBank/DDBJ databases">
        <authorList>
            <consortium name="DOE Joint Genome Institute"/>
            <person name="Ahrendt S."/>
            <person name="Riley R."/>
            <person name="Andreopoulos W."/>
            <person name="Labutti K."/>
            <person name="Pangilinan J."/>
            <person name="Ruiz-Duenas F.J."/>
            <person name="Barrasa J.M."/>
            <person name="Sanchez-Garcia M."/>
            <person name="Camarero S."/>
            <person name="Miyauchi S."/>
            <person name="Serrano A."/>
            <person name="Linde D."/>
            <person name="Babiker R."/>
            <person name="Drula E."/>
            <person name="Ayuso-Fernandez I."/>
            <person name="Pacheco R."/>
            <person name="Padilla G."/>
            <person name="Ferreira P."/>
            <person name="Barriuso J."/>
            <person name="Kellner H."/>
            <person name="Castanera R."/>
            <person name="Alfaro M."/>
            <person name="Ramirez L."/>
            <person name="Pisabarro A.G."/>
            <person name="Kuo A."/>
            <person name="Tritt A."/>
            <person name="Lipzen A."/>
            <person name="He G."/>
            <person name="Yan M."/>
            <person name="Ng V."/>
            <person name="Cullen D."/>
            <person name="Martin F."/>
            <person name="Rosso M.-N."/>
            <person name="Henrissat B."/>
            <person name="Hibbett D."/>
            <person name="Martinez A.T."/>
            <person name="Grigoriev I.V."/>
        </authorList>
    </citation>
    <scope>NUCLEOTIDE SEQUENCE</scope>
    <source>
        <strain evidence="1">CIRM-BRFM 674</strain>
    </source>
</reference>
<organism evidence="1 2">
    <name type="scientific">Pholiota conissans</name>
    <dbReference type="NCBI Taxonomy" id="109636"/>
    <lineage>
        <taxon>Eukaryota</taxon>
        <taxon>Fungi</taxon>
        <taxon>Dikarya</taxon>
        <taxon>Basidiomycota</taxon>
        <taxon>Agaricomycotina</taxon>
        <taxon>Agaricomycetes</taxon>
        <taxon>Agaricomycetidae</taxon>
        <taxon>Agaricales</taxon>
        <taxon>Agaricineae</taxon>
        <taxon>Strophariaceae</taxon>
        <taxon>Pholiota</taxon>
    </lineage>
</organism>
<dbReference type="AlphaFoldDB" id="A0A9P5YSQ0"/>
<dbReference type="EMBL" id="MU155381">
    <property type="protein sequence ID" value="KAF9474403.1"/>
    <property type="molecule type" value="Genomic_DNA"/>
</dbReference>
<name>A0A9P5YSQ0_9AGAR</name>
<keyword evidence="2" id="KW-1185">Reference proteome</keyword>
<proteinExistence type="predicted"/>